<dbReference type="PANTHER" id="PTHR32083">
    <property type="entry name" value="CILIA AND FLAGELLA-ASSOCIATED PROTEIN 58-RELATED"/>
    <property type="match status" value="1"/>
</dbReference>
<sequence length="1046" mass="116829">MPHSNQSSTSSTDDGFNVYHSYATSSQTDPSVEPSDRRRHATQSQYQQQEQPLHQHDNPPFGYAPPLLQRHRDSSPSLANIPVPSFAAFRSQTPTLPGGPAGLGRKQQAGQSSPRINSFAGAPSPRVTDSFARPLSLDAFPQRATEAGDSTPQQTDSRSSFAFPLPPSHGSYPSYSVIATNPGTPLAPPQHTPGQLQGYRDSDKSEQTHHHYHHHDAHPSFSSSVSSHDNSQIGEEAVNRHSVVSMQESQTAPSMTLETNGVQRTLTDETLSSAGSHYSGASQQRPKSPAGKLGAFFGWKGSGSQDDSPTTTFSSEKSLSPLPSPGLRKSGSSTSMARLTPSGLDIQKANAQQLHNTGYFDNPGTPLLLGTTEQNAHVQELEKELHHISTELANSIRREMELEDELERVKLEIPIMPQEGLGRRSSDYFSDSGASSARFPVSDADAQIEKVEALRRKAEQEKAQVQLEMAERLQTELGRRKELEQLVHDLEEQLQKKLDQEDAQIDLSERYEELENTLGETRRLMGEERLAKDNFEVLYTATREELEAQRNERDNLRDEIVPQLKARVEGLEAEAEERDGLVYENTRMQQELKQLQEAHRAMKDGRFGSIAEEEMIMSPPLGPRSGVSRSGSLARSGSKRGGSLTRSGSLREIGGRARSGSTNAMPTTGALNAEGVKDIEDQRDALHKALQLLIKRYDKQQRDHTRAIRKLTKEKERADFRSIPKRTHYQDEVGYLKDEVLTLRKRTEDALEQKWQYEKGLSGLKIDLDRAEEETKGLRIVLEEQDVASHAPSSVDVDLNNSLRLTISNSENERDQALQLADSYRQRASQLQESPTDPEHHSQTVEDLLDASRRMDDLAADLEKQLQSNLSLRQRFAEAVSKGEYEQKASTQQIEEMQRRIALLEDSVLAAQQYSETTLSKHETEAREIEKASSPNLERLHIEIPEPGKLSPASPIFQSKSPKLSRKLSETSLLEMSRTQVLERKVRELEGLLKEAEGDMQAVISRVNKSQYEVAELQGERDAALTQMRKLQNMIVLERERAEAVM</sequence>
<gene>
    <name evidence="5" type="ORF">K431DRAFT_333941</name>
</gene>
<feature type="region of interest" description="Disordered" evidence="3">
    <location>
        <begin position="1"/>
        <end position="130"/>
    </location>
</feature>
<dbReference type="InterPro" id="IPR056023">
    <property type="entry name" value="DUF7603"/>
</dbReference>
<protein>
    <recommendedName>
        <fullName evidence="4">DUF7603 domain-containing protein</fullName>
    </recommendedName>
</protein>
<feature type="compositionally biased region" description="Polar residues" evidence="3">
    <location>
        <begin position="171"/>
        <end position="183"/>
    </location>
</feature>
<feature type="compositionally biased region" description="Low complexity" evidence="3">
    <location>
        <begin position="220"/>
        <end position="231"/>
    </location>
</feature>
<feature type="region of interest" description="Disordered" evidence="3">
    <location>
        <begin position="617"/>
        <end position="676"/>
    </location>
</feature>
<feature type="compositionally biased region" description="Polar residues" evidence="3">
    <location>
        <begin position="148"/>
        <end position="160"/>
    </location>
</feature>
<dbReference type="AlphaFoldDB" id="A0A9P4PZ01"/>
<keyword evidence="6" id="KW-1185">Reference proteome</keyword>
<evidence type="ECO:0000256" key="1">
    <source>
        <dbReference type="ARBA" id="ARBA00023054"/>
    </source>
</evidence>
<evidence type="ECO:0000256" key="2">
    <source>
        <dbReference type="SAM" id="Coils"/>
    </source>
</evidence>
<dbReference type="Pfam" id="PF24554">
    <property type="entry name" value="DUF7603"/>
    <property type="match status" value="1"/>
</dbReference>
<feature type="compositionally biased region" description="Low complexity" evidence="3">
    <location>
        <begin position="43"/>
        <end position="52"/>
    </location>
</feature>
<keyword evidence="1 2" id="KW-0175">Coiled coil</keyword>
<proteinExistence type="predicted"/>
<comment type="caution">
    <text evidence="5">The sequence shown here is derived from an EMBL/GenBank/DDBJ whole genome shotgun (WGS) entry which is preliminary data.</text>
</comment>
<feature type="coiled-coil region" evidence="2">
    <location>
        <begin position="979"/>
        <end position="1034"/>
    </location>
</feature>
<feature type="compositionally biased region" description="Polar residues" evidence="3">
    <location>
        <begin position="826"/>
        <end position="835"/>
    </location>
</feature>
<feature type="compositionally biased region" description="Polar residues" evidence="3">
    <location>
        <begin position="272"/>
        <end position="286"/>
    </location>
</feature>
<feature type="region of interest" description="Disordered" evidence="3">
    <location>
        <begin position="242"/>
        <end position="261"/>
    </location>
</feature>
<feature type="coiled-coil region" evidence="2">
    <location>
        <begin position="441"/>
        <end position="605"/>
    </location>
</feature>
<dbReference type="EMBL" id="MU003841">
    <property type="protein sequence ID" value="KAF2717557.1"/>
    <property type="molecule type" value="Genomic_DNA"/>
</dbReference>
<feature type="compositionally biased region" description="Polar residues" evidence="3">
    <location>
        <begin position="302"/>
        <end position="313"/>
    </location>
</feature>
<dbReference type="GO" id="GO:0005856">
    <property type="term" value="C:cytoskeleton"/>
    <property type="evidence" value="ECO:0007669"/>
    <property type="project" value="TreeGrafter"/>
</dbReference>
<dbReference type="OrthoDB" id="5395440at2759"/>
<feature type="compositionally biased region" description="Low complexity" evidence="3">
    <location>
        <begin position="314"/>
        <end position="333"/>
    </location>
</feature>
<dbReference type="PANTHER" id="PTHR32083:SF48">
    <property type="entry name" value="TRANS-GOLGI NETWORK-LOCALIZED SYP41-INTERACTING PROTEIN 1"/>
    <property type="match status" value="1"/>
</dbReference>
<feature type="coiled-coil region" evidence="2">
    <location>
        <begin position="378"/>
        <end position="412"/>
    </location>
</feature>
<feature type="domain" description="DUF7603" evidence="4">
    <location>
        <begin position="802"/>
        <end position="906"/>
    </location>
</feature>
<feature type="region of interest" description="Disordered" evidence="3">
    <location>
        <begin position="145"/>
        <end position="233"/>
    </location>
</feature>
<feature type="coiled-coil region" evidence="2">
    <location>
        <begin position="676"/>
        <end position="714"/>
    </location>
</feature>
<organism evidence="5 6">
    <name type="scientific">Polychaeton citri CBS 116435</name>
    <dbReference type="NCBI Taxonomy" id="1314669"/>
    <lineage>
        <taxon>Eukaryota</taxon>
        <taxon>Fungi</taxon>
        <taxon>Dikarya</taxon>
        <taxon>Ascomycota</taxon>
        <taxon>Pezizomycotina</taxon>
        <taxon>Dothideomycetes</taxon>
        <taxon>Dothideomycetidae</taxon>
        <taxon>Capnodiales</taxon>
        <taxon>Capnodiaceae</taxon>
        <taxon>Polychaeton</taxon>
    </lineage>
</organism>
<accession>A0A9P4PZ01</accession>
<evidence type="ECO:0000256" key="3">
    <source>
        <dbReference type="SAM" id="MobiDB-lite"/>
    </source>
</evidence>
<dbReference type="Proteomes" id="UP000799441">
    <property type="component" value="Unassembled WGS sequence"/>
</dbReference>
<feature type="compositionally biased region" description="Polar residues" evidence="3">
    <location>
        <begin position="1"/>
        <end position="14"/>
    </location>
</feature>
<reference evidence="5" key="1">
    <citation type="journal article" date="2020" name="Stud. Mycol.">
        <title>101 Dothideomycetes genomes: a test case for predicting lifestyles and emergence of pathogens.</title>
        <authorList>
            <person name="Haridas S."/>
            <person name="Albert R."/>
            <person name="Binder M."/>
            <person name="Bloem J."/>
            <person name="Labutti K."/>
            <person name="Salamov A."/>
            <person name="Andreopoulos B."/>
            <person name="Baker S."/>
            <person name="Barry K."/>
            <person name="Bills G."/>
            <person name="Bluhm B."/>
            <person name="Cannon C."/>
            <person name="Castanera R."/>
            <person name="Culley D."/>
            <person name="Daum C."/>
            <person name="Ezra D."/>
            <person name="Gonzalez J."/>
            <person name="Henrissat B."/>
            <person name="Kuo A."/>
            <person name="Liang C."/>
            <person name="Lipzen A."/>
            <person name="Lutzoni F."/>
            <person name="Magnuson J."/>
            <person name="Mondo S."/>
            <person name="Nolan M."/>
            <person name="Ohm R."/>
            <person name="Pangilinan J."/>
            <person name="Park H.-J."/>
            <person name="Ramirez L."/>
            <person name="Alfaro M."/>
            <person name="Sun H."/>
            <person name="Tritt A."/>
            <person name="Yoshinaga Y."/>
            <person name="Zwiers L.-H."/>
            <person name="Turgeon B."/>
            <person name="Goodwin S."/>
            <person name="Spatafora J."/>
            <person name="Crous P."/>
            <person name="Grigoriev I."/>
        </authorList>
    </citation>
    <scope>NUCLEOTIDE SEQUENCE</scope>
    <source>
        <strain evidence="5">CBS 116435</strain>
    </source>
</reference>
<feature type="compositionally biased region" description="Basic and acidic residues" evidence="3">
    <location>
        <begin position="200"/>
        <end position="209"/>
    </location>
</feature>
<evidence type="ECO:0000313" key="6">
    <source>
        <dbReference type="Proteomes" id="UP000799441"/>
    </source>
</evidence>
<feature type="region of interest" description="Disordered" evidence="3">
    <location>
        <begin position="824"/>
        <end position="844"/>
    </location>
</feature>
<evidence type="ECO:0000259" key="4">
    <source>
        <dbReference type="Pfam" id="PF24554"/>
    </source>
</evidence>
<feature type="compositionally biased region" description="Polar residues" evidence="3">
    <location>
        <begin position="659"/>
        <end position="670"/>
    </location>
</feature>
<name>A0A9P4PZ01_9PEZI</name>
<feature type="region of interest" description="Disordered" evidence="3">
    <location>
        <begin position="272"/>
        <end position="339"/>
    </location>
</feature>
<evidence type="ECO:0000313" key="5">
    <source>
        <dbReference type="EMBL" id="KAF2717557.1"/>
    </source>
</evidence>